<dbReference type="GeneID" id="35606539"/>
<organism evidence="2 3">
    <name type="scientific">Ramularia collo-cygni</name>
    <dbReference type="NCBI Taxonomy" id="112498"/>
    <lineage>
        <taxon>Eukaryota</taxon>
        <taxon>Fungi</taxon>
        <taxon>Dikarya</taxon>
        <taxon>Ascomycota</taxon>
        <taxon>Pezizomycotina</taxon>
        <taxon>Dothideomycetes</taxon>
        <taxon>Dothideomycetidae</taxon>
        <taxon>Mycosphaerellales</taxon>
        <taxon>Mycosphaerellaceae</taxon>
        <taxon>Ramularia</taxon>
    </lineage>
</organism>
<dbReference type="OrthoDB" id="408152at2759"/>
<proteinExistence type="predicted"/>
<dbReference type="SUPFAM" id="SSF52540">
    <property type="entry name" value="P-loop containing nucleoside triphosphate hydrolases"/>
    <property type="match status" value="1"/>
</dbReference>
<dbReference type="InterPro" id="IPR027417">
    <property type="entry name" value="P-loop_NTPase"/>
</dbReference>
<dbReference type="AlphaFoldDB" id="A0A2D3VSW8"/>
<evidence type="ECO:0000256" key="1">
    <source>
        <dbReference type="SAM" id="Phobius"/>
    </source>
</evidence>
<dbReference type="PANTHER" id="PTHR36978">
    <property type="entry name" value="P-LOOP CONTAINING NUCLEOTIDE TRIPHOSPHATE HYDROLASE"/>
    <property type="match status" value="1"/>
</dbReference>
<dbReference type="Pfam" id="PF17784">
    <property type="entry name" value="Sulfotransfer_4"/>
    <property type="match status" value="1"/>
</dbReference>
<dbReference type="PANTHER" id="PTHR36978:SF3">
    <property type="entry name" value="P-LOOP CONTAINING NUCLEOSIDE TRIPHOSPHATE HYDROLASE PROTEIN"/>
    <property type="match status" value="1"/>
</dbReference>
<reference evidence="2 3" key="1">
    <citation type="submission" date="2016-03" db="EMBL/GenBank/DDBJ databases">
        <authorList>
            <person name="Ploux O."/>
        </authorList>
    </citation>
    <scope>NUCLEOTIDE SEQUENCE [LARGE SCALE GENOMIC DNA]</scope>
    <source>
        <strain evidence="2 3">URUG2</strain>
    </source>
</reference>
<evidence type="ECO:0000313" key="3">
    <source>
        <dbReference type="Proteomes" id="UP000225277"/>
    </source>
</evidence>
<sequence length="268" mass="30117">MGAKASRPKPGARLQVIGAGLPRTGTASFAAALSLLFDGPVYHGGTQTLVNTDDTQVKAWIDILAHTPYKTPADREYVMGKLQTLTQGFIATADAPLGQFVEELMEIYPDAQVVCTVRDRDAWAKSLDETAKPSLQPFLGLLVYWVPVLTHFPKYIQHLQAGRWGELYSQPGEKWSVGKDVWDRHMAYLERTVPKDKIVYFDVREGWQPLYKALNVQVPVDVEFPRINDGKAMEDFAKTQVQRGLKHWVVRLLGCATAVAVIWQYFKV</sequence>
<dbReference type="Proteomes" id="UP000225277">
    <property type="component" value="Unassembled WGS sequence"/>
</dbReference>
<keyword evidence="3" id="KW-1185">Reference proteome</keyword>
<dbReference type="Gene3D" id="3.40.50.300">
    <property type="entry name" value="P-loop containing nucleotide triphosphate hydrolases"/>
    <property type="match status" value="1"/>
</dbReference>
<name>A0A2D3VSW8_9PEZI</name>
<dbReference type="RefSeq" id="XP_023632511.1">
    <property type="nucleotide sequence ID" value="XM_023776743.1"/>
</dbReference>
<keyword evidence="1" id="KW-0812">Transmembrane</keyword>
<keyword evidence="1" id="KW-0472">Membrane</keyword>
<accession>A0A2D3VSW8</accession>
<dbReference type="EMBL" id="FJUY01000032">
    <property type="protein sequence ID" value="CZT25853.1"/>
    <property type="molecule type" value="Genomic_DNA"/>
</dbReference>
<evidence type="ECO:0000313" key="2">
    <source>
        <dbReference type="EMBL" id="CZT25853.1"/>
    </source>
</evidence>
<gene>
    <name evidence="2" type="ORF">RCC_11522</name>
</gene>
<dbReference type="STRING" id="112498.A0A2D3VSW8"/>
<protein>
    <recommendedName>
        <fullName evidence="4">NAD dependent epimerase/dehydratase</fullName>
    </recommendedName>
</protein>
<dbReference type="InterPro" id="IPR040632">
    <property type="entry name" value="Sulfotransfer_4"/>
</dbReference>
<feature type="transmembrane region" description="Helical" evidence="1">
    <location>
        <begin position="248"/>
        <end position="266"/>
    </location>
</feature>
<evidence type="ECO:0008006" key="4">
    <source>
        <dbReference type="Google" id="ProtNLM"/>
    </source>
</evidence>
<keyword evidence="1" id="KW-1133">Transmembrane helix</keyword>